<dbReference type="InterPro" id="IPR051494">
    <property type="entry name" value="BSD_domain-containing"/>
</dbReference>
<accession>A0A4Z2IGI1</accession>
<dbReference type="InterPro" id="IPR005607">
    <property type="entry name" value="BSD_dom"/>
</dbReference>
<dbReference type="Gene3D" id="1.10.3970.10">
    <property type="entry name" value="BSD domain"/>
    <property type="match status" value="1"/>
</dbReference>
<dbReference type="Pfam" id="PF03909">
    <property type="entry name" value="BSD"/>
    <property type="match status" value="1"/>
</dbReference>
<evidence type="ECO:0000256" key="3">
    <source>
        <dbReference type="ARBA" id="ARBA00065448"/>
    </source>
</evidence>
<dbReference type="SUPFAM" id="SSF140383">
    <property type="entry name" value="BSD domain-like"/>
    <property type="match status" value="1"/>
</dbReference>
<dbReference type="GO" id="GO:0032869">
    <property type="term" value="P:cellular response to insulin stimulus"/>
    <property type="evidence" value="ECO:0007669"/>
    <property type="project" value="UniProtKB-ARBA"/>
</dbReference>
<comment type="subunit">
    <text evidence="3">Interacts (via phosphorylated form and BSD domain) with AKT1; this interaction is enhanced in a mTORC2-mediated manner in response to epidermal growth factor (EGF) stimulation and activates AKT1.</text>
</comment>
<dbReference type="GO" id="GO:0005634">
    <property type="term" value="C:nucleus"/>
    <property type="evidence" value="ECO:0007669"/>
    <property type="project" value="TreeGrafter"/>
</dbReference>
<name>A0A4Z2IGI1_9TELE</name>
<comment type="function">
    <text evidence="2">Plays a role in adipocyte differentiation by promoting mTORC2-mediated phosphorylation of AKT1 at 'Ser-473' after growth factor stimulation.</text>
</comment>
<dbReference type="PROSITE" id="PS50858">
    <property type="entry name" value="BSD"/>
    <property type="match status" value="1"/>
</dbReference>
<gene>
    <name evidence="9" type="primary">Syap1</name>
    <name evidence="9" type="ORF">EYF80_012598</name>
</gene>
<evidence type="ECO:0000256" key="2">
    <source>
        <dbReference type="ARBA" id="ARBA00058614"/>
    </source>
</evidence>
<evidence type="ECO:0000256" key="5">
    <source>
        <dbReference type="ARBA" id="ARBA00075325"/>
    </source>
</evidence>
<evidence type="ECO:0000256" key="6">
    <source>
        <dbReference type="SAM" id="Coils"/>
    </source>
</evidence>
<keyword evidence="10" id="KW-1185">Reference proteome</keyword>
<protein>
    <recommendedName>
        <fullName evidence="4">Synapse-associated protein 1</fullName>
    </recommendedName>
    <alternativeName>
        <fullName evidence="5">BSD domain-containing signal transducer and Akt interactor protein</fullName>
    </alternativeName>
</protein>
<dbReference type="InterPro" id="IPR035925">
    <property type="entry name" value="BSD_dom_sf"/>
</dbReference>
<dbReference type="AlphaFoldDB" id="A0A4Z2IGI1"/>
<feature type="coiled-coil region" evidence="6">
    <location>
        <begin position="301"/>
        <end position="347"/>
    </location>
</feature>
<dbReference type="OrthoDB" id="47923at2759"/>
<proteinExistence type="predicted"/>
<dbReference type="GO" id="GO:0038203">
    <property type="term" value="P:TORC2 signaling"/>
    <property type="evidence" value="ECO:0007669"/>
    <property type="project" value="UniProtKB-ARBA"/>
</dbReference>
<dbReference type="PANTHER" id="PTHR16019">
    <property type="entry name" value="SYNAPSE-ASSOCIATED PROTEIN"/>
    <property type="match status" value="1"/>
</dbReference>
<dbReference type="PANTHER" id="PTHR16019:SF6">
    <property type="entry name" value="SYNAPSE-ASSOCIATED PROTEIN 1"/>
    <property type="match status" value="1"/>
</dbReference>
<organism evidence="9 10">
    <name type="scientific">Liparis tanakae</name>
    <name type="common">Tanaka's snailfish</name>
    <dbReference type="NCBI Taxonomy" id="230148"/>
    <lineage>
        <taxon>Eukaryota</taxon>
        <taxon>Metazoa</taxon>
        <taxon>Chordata</taxon>
        <taxon>Craniata</taxon>
        <taxon>Vertebrata</taxon>
        <taxon>Euteleostomi</taxon>
        <taxon>Actinopterygii</taxon>
        <taxon>Neopterygii</taxon>
        <taxon>Teleostei</taxon>
        <taxon>Neoteleostei</taxon>
        <taxon>Acanthomorphata</taxon>
        <taxon>Eupercaria</taxon>
        <taxon>Perciformes</taxon>
        <taxon>Cottioidei</taxon>
        <taxon>Cottales</taxon>
        <taxon>Liparidae</taxon>
        <taxon>Liparis</taxon>
    </lineage>
</organism>
<dbReference type="GO" id="GO:0045600">
    <property type="term" value="P:positive regulation of fat cell differentiation"/>
    <property type="evidence" value="ECO:0007669"/>
    <property type="project" value="UniProtKB-ARBA"/>
</dbReference>
<dbReference type="GO" id="GO:0005794">
    <property type="term" value="C:Golgi apparatus"/>
    <property type="evidence" value="ECO:0007669"/>
    <property type="project" value="TreeGrafter"/>
</dbReference>
<evidence type="ECO:0000313" key="10">
    <source>
        <dbReference type="Proteomes" id="UP000314294"/>
    </source>
</evidence>
<evidence type="ECO:0000313" key="9">
    <source>
        <dbReference type="EMBL" id="TNN77129.1"/>
    </source>
</evidence>
<evidence type="ECO:0000259" key="8">
    <source>
        <dbReference type="PROSITE" id="PS50858"/>
    </source>
</evidence>
<evidence type="ECO:0000256" key="4">
    <source>
        <dbReference type="ARBA" id="ARBA00068563"/>
    </source>
</evidence>
<comment type="caution">
    <text evidence="9">The sequence shown here is derived from an EMBL/GenBank/DDBJ whole genome shotgun (WGS) entry which is preliminary data.</text>
</comment>
<dbReference type="EMBL" id="SRLO01000086">
    <property type="protein sequence ID" value="TNN77129.1"/>
    <property type="molecule type" value="Genomic_DNA"/>
</dbReference>
<feature type="region of interest" description="Disordered" evidence="7">
    <location>
        <begin position="36"/>
        <end position="64"/>
    </location>
</feature>
<dbReference type="SMART" id="SM00751">
    <property type="entry name" value="BSD"/>
    <property type="match status" value="1"/>
</dbReference>
<dbReference type="GO" id="GO:0071364">
    <property type="term" value="P:cellular response to epidermal growth factor stimulus"/>
    <property type="evidence" value="ECO:0007669"/>
    <property type="project" value="UniProtKB-ARBA"/>
</dbReference>
<dbReference type="Proteomes" id="UP000314294">
    <property type="component" value="Unassembled WGS sequence"/>
</dbReference>
<keyword evidence="1" id="KW-0597">Phosphoprotein</keyword>
<dbReference type="GO" id="GO:0045202">
    <property type="term" value="C:synapse"/>
    <property type="evidence" value="ECO:0007669"/>
    <property type="project" value="TreeGrafter"/>
</dbReference>
<reference evidence="9 10" key="1">
    <citation type="submission" date="2019-03" db="EMBL/GenBank/DDBJ databases">
        <title>First draft genome of Liparis tanakae, snailfish: a comprehensive survey of snailfish specific genes.</title>
        <authorList>
            <person name="Kim W."/>
            <person name="Song I."/>
            <person name="Jeong J.-H."/>
            <person name="Kim D."/>
            <person name="Kim S."/>
            <person name="Ryu S."/>
            <person name="Song J.Y."/>
            <person name="Lee S.K."/>
        </authorList>
    </citation>
    <scope>NUCLEOTIDE SEQUENCE [LARGE SCALE GENOMIC DNA]</scope>
    <source>
        <tissue evidence="9">Muscle</tissue>
    </source>
</reference>
<feature type="compositionally biased region" description="Basic and acidic residues" evidence="7">
    <location>
        <begin position="55"/>
        <end position="64"/>
    </location>
</feature>
<evidence type="ECO:0000256" key="7">
    <source>
        <dbReference type="SAM" id="MobiDB-lite"/>
    </source>
</evidence>
<dbReference type="FunFam" id="1.10.3970.10:FF:000001">
    <property type="entry name" value="synapse-associated protein 1 isoform X1"/>
    <property type="match status" value="1"/>
</dbReference>
<keyword evidence="6" id="KW-0175">Coiled coil</keyword>
<sequence length="363" mass="41445">MFRGFGTWLGLEDQAYNKTSGDREELSVLEQEEKVVEAQNEVNKQQPADEVGEPEADRENSEHGRGLSDYIFSFASSATKKISESVVETAQNIKKTVEEGKIDGIIDKAYFPGRLSEGAREICPGEKSQKIWYDAAVPPWVGYNEEETIQQQILALSADKRNFLRDPPAGVQFHFDMEQMYPLAAVMLEEDQLLNRMRFDLVPKHVKEEVFWRNYFYRVSLVKQSAQLTALAAQQQKDGEDRAASDSAEDVVLTDNVRPKTPPVSISEKKQPPQEEEEEMSTSPGVSEFVSDAFDSTGIDQEDLRKEMEQLVLDKKESADDETPDWEKELQQELQEYEVVAEVDNKDDQWDQEIEKMLQADEN</sequence>
<feature type="domain" description="BSD" evidence="8">
    <location>
        <begin position="171"/>
        <end position="223"/>
    </location>
</feature>
<feature type="region of interest" description="Disordered" evidence="7">
    <location>
        <begin position="237"/>
        <end position="300"/>
    </location>
</feature>
<evidence type="ECO:0000256" key="1">
    <source>
        <dbReference type="ARBA" id="ARBA00022553"/>
    </source>
</evidence>
<dbReference type="GO" id="GO:0048172">
    <property type="term" value="P:regulation of short-term neuronal synaptic plasticity"/>
    <property type="evidence" value="ECO:0007669"/>
    <property type="project" value="TreeGrafter"/>
</dbReference>